<comment type="caution">
    <text evidence="1">The sequence shown here is derived from an EMBL/GenBank/DDBJ whole genome shotgun (WGS) entry which is preliminary data.</text>
</comment>
<dbReference type="EMBL" id="LAZR01063301">
    <property type="protein sequence ID" value="KKK59765.1"/>
    <property type="molecule type" value="Genomic_DNA"/>
</dbReference>
<organism evidence="1">
    <name type="scientific">marine sediment metagenome</name>
    <dbReference type="NCBI Taxonomy" id="412755"/>
    <lineage>
        <taxon>unclassified sequences</taxon>
        <taxon>metagenomes</taxon>
        <taxon>ecological metagenomes</taxon>
    </lineage>
</organism>
<evidence type="ECO:0000313" key="1">
    <source>
        <dbReference type="EMBL" id="KKK59765.1"/>
    </source>
</evidence>
<reference evidence="1" key="1">
    <citation type="journal article" date="2015" name="Nature">
        <title>Complex archaea that bridge the gap between prokaryotes and eukaryotes.</title>
        <authorList>
            <person name="Spang A."/>
            <person name="Saw J.H."/>
            <person name="Jorgensen S.L."/>
            <person name="Zaremba-Niedzwiedzka K."/>
            <person name="Martijn J."/>
            <person name="Lind A.E."/>
            <person name="van Eijk R."/>
            <person name="Schleper C."/>
            <person name="Guy L."/>
            <person name="Ettema T.J."/>
        </authorList>
    </citation>
    <scope>NUCLEOTIDE SEQUENCE</scope>
</reference>
<feature type="non-terminal residue" evidence="1">
    <location>
        <position position="73"/>
    </location>
</feature>
<gene>
    <name evidence="1" type="ORF">LCGC14_3031110</name>
</gene>
<name>A0A0F8XFK1_9ZZZZ</name>
<accession>A0A0F8XFK1</accession>
<dbReference type="AlphaFoldDB" id="A0A0F8XFK1"/>
<proteinExistence type="predicted"/>
<sequence length="73" mass="8389">MSKGKHIKSDKYQGTWKVWLDIDPITGKCRISASINKNGMVQLGNSSNSIYLKYDCVSEKQAWFLLYNIKEES</sequence>
<protein>
    <submittedName>
        <fullName evidence="1">Uncharacterized protein</fullName>
    </submittedName>
</protein>